<evidence type="ECO:0000256" key="6">
    <source>
        <dbReference type="PROSITE-ProRule" id="PRU00108"/>
    </source>
</evidence>
<feature type="compositionally biased region" description="Polar residues" evidence="7">
    <location>
        <begin position="21"/>
        <end position="30"/>
    </location>
</feature>
<dbReference type="InterPro" id="IPR009057">
    <property type="entry name" value="Homeodomain-like_sf"/>
</dbReference>
<feature type="region of interest" description="Disordered" evidence="7">
    <location>
        <begin position="418"/>
        <end position="438"/>
    </location>
</feature>
<evidence type="ECO:0000256" key="2">
    <source>
        <dbReference type="ARBA" id="ARBA00008446"/>
    </source>
</evidence>
<comment type="caution">
    <text evidence="9">The sequence shown here is derived from an EMBL/GenBank/DDBJ whole genome shotgun (WGS) entry which is preliminary data.</text>
</comment>
<dbReference type="OrthoDB" id="5399138at2759"/>
<dbReference type="Gene3D" id="1.10.10.60">
    <property type="entry name" value="Homeodomain-like"/>
    <property type="match status" value="1"/>
</dbReference>
<evidence type="ECO:0000256" key="5">
    <source>
        <dbReference type="ARBA" id="ARBA00023242"/>
    </source>
</evidence>
<evidence type="ECO:0000313" key="9">
    <source>
        <dbReference type="EMBL" id="TGZ70704.1"/>
    </source>
</evidence>
<sequence>MTNMELSNPNVPATVVEVMRPNSNKPNPEASSPLLANPSFSSSISSASKDSSFDGVASSTQYGSTSPQDVITSVSEHSTQSTNFWRGAKTEHNMFSTDELYQSSGANKSVSSTPRNSIFAPNVSIVSSPASSLEFSSFRQYSHPQTENPEVPATIETFSRLVKQANVNIFGCATEDRKQESTSLDCRRKSPSSVTSLTPFEISHSRHSDEQCRPLIGTYTPTATTNHTVQPSAGENVDVEPNYTSVRNSAYDSVDPRAAGVFTNIVSKVGCEANSSFPQQRNIPYEFSSYISSSAFPFKIDYTDRFHPLSAQIGEINGHGPTPLDEVYELSHSQAVDFSERHAYLKLQATDSSHNAYGNRSRFPQETFGPPKSTSPSSLAHPFPHTPNYALHSPYTNLTNDVSDDALPLQWGTISGQIPFRSHPSPHLELSTARRRNATRESTATLKAWLQEHIKNPYPTKGEKIMLAIITKMTLTQVSTWFANARRRLKKENKMTWTPKHRGEETNDDDVDADMVASDEDFNTMDEDTSLTNTDSCQHEHSESDEKQAGSQRSKDQEFHSGVNETNVNGNFVNVDNTSSTMEDSHRLNRKRMLPAEFGSMYARSSDRRSLPPYLMNEQYNLHAKTQTSHSPYSKWYQQDVRDTVFHGDLTKTENWSEQSMFQAQSKSDYFLNAVGQINTPNHPYDTSFSSSDNPSHSISDQATKVQGKYQSSLESEGPQQTSLNLENKSTTLWNPPLLSDPSGLPVARHSPDSNYFSLMHNIGQWKRGLPWAAETAPHQPLYPVDSMRLRYEEHFTKGSQSFYQKLCGMQNLALFQSAPDVTSGSPSHLSSLQELESIKRDSELQDTSAERRLVPELFTYSPHKPNDLEVSRFHSKYSLGNSASKSIDVDQFTPNLNPNWSDPSEVYSSEVMGHKILKNSLANIPEDETLSQVPSMNFSISSPSFSVYQASVTLKPQEASPGRNDPLTADCEGPSFTPNSVDKHQLSTNFSPYSTAFRLVPPTDIQFSL</sequence>
<feature type="DNA-binding region" description="Homeobox" evidence="6">
    <location>
        <begin position="431"/>
        <end position="493"/>
    </location>
</feature>
<feature type="compositionally biased region" description="Polar residues" evidence="7">
    <location>
        <begin position="563"/>
        <end position="582"/>
    </location>
</feature>
<evidence type="ECO:0000256" key="3">
    <source>
        <dbReference type="ARBA" id="ARBA00023125"/>
    </source>
</evidence>
<evidence type="ECO:0000256" key="7">
    <source>
        <dbReference type="SAM" id="MobiDB-lite"/>
    </source>
</evidence>
<dbReference type="GO" id="GO:0005634">
    <property type="term" value="C:nucleus"/>
    <property type="evidence" value="ECO:0007669"/>
    <property type="project" value="UniProtKB-SubCell"/>
</dbReference>
<dbReference type="AlphaFoldDB" id="A0A4V3SG23"/>
<comment type="similarity">
    <text evidence="2">Belongs to the TALE/IRO homeobox family.</text>
</comment>
<protein>
    <recommendedName>
        <fullName evidence="8">Homeobox domain-containing protein</fullName>
    </recommendedName>
</protein>
<dbReference type="EMBL" id="SJOL01005189">
    <property type="protein sequence ID" value="TGZ70704.1"/>
    <property type="molecule type" value="Genomic_DNA"/>
</dbReference>
<dbReference type="STRING" id="147828.A0A4V3SG23"/>
<dbReference type="Pfam" id="PF05920">
    <property type="entry name" value="Homeobox_KN"/>
    <property type="match status" value="1"/>
</dbReference>
<evidence type="ECO:0000259" key="8">
    <source>
        <dbReference type="PROSITE" id="PS50071"/>
    </source>
</evidence>
<accession>A0A4V3SG23</accession>
<dbReference type="InterPro" id="IPR008422">
    <property type="entry name" value="KN_HD"/>
</dbReference>
<dbReference type="InterPro" id="IPR017970">
    <property type="entry name" value="Homeobox_CS"/>
</dbReference>
<dbReference type="SMART" id="SM00389">
    <property type="entry name" value="HOX"/>
    <property type="match status" value="1"/>
</dbReference>
<feature type="compositionally biased region" description="Polar residues" evidence="7">
    <location>
        <begin position="1"/>
        <end position="11"/>
    </location>
</feature>
<feature type="compositionally biased region" description="Polar residues" evidence="7">
    <location>
        <begin position="57"/>
        <end position="75"/>
    </location>
</feature>
<feature type="compositionally biased region" description="Polar residues" evidence="7">
    <location>
        <begin position="702"/>
        <end position="722"/>
    </location>
</feature>
<evidence type="ECO:0000256" key="4">
    <source>
        <dbReference type="ARBA" id="ARBA00023155"/>
    </source>
</evidence>
<feature type="region of interest" description="Disordered" evidence="7">
    <location>
        <begin position="1"/>
        <end position="75"/>
    </location>
</feature>
<dbReference type="PANTHER" id="PTHR11211">
    <property type="entry name" value="IROQUOIS-CLASS HOMEODOMAIN PROTEIN IRX"/>
    <property type="match status" value="1"/>
</dbReference>
<keyword evidence="10" id="KW-1185">Reference proteome</keyword>
<reference evidence="9 10" key="1">
    <citation type="journal article" date="2019" name="BMC Genomics">
        <title>New insights from Opisthorchis felineus genome: update on genomics of the epidemiologically important liver flukes.</title>
        <authorList>
            <person name="Ershov N.I."/>
            <person name="Mordvinov V.A."/>
            <person name="Prokhortchouk E.B."/>
            <person name="Pakharukova M.Y."/>
            <person name="Gunbin K.V."/>
            <person name="Ustyantsev K."/>
            <person name="Genaev M.A."/>
            <person name="Blinov A.G."/>
            <person name="Mazur A."/>
            <person name="Boulygina E."/>
            <person name="Tsygankova S."/>
            <person name="Khrameeva E."/>
            <person name="Chekanov N."/>
            <person name="Fan G."/>
            <person name="Xiao A."/>
            <person name="Zhang H."/>
            <person name="Xu X."/>
            <person name="Yang H."/>
            <person name="Solovyev V."/>
            <person name="Lee S.M."/>
            <person name="Liu X."/>
            <person name="Afonnikov D.A."/>
            <person name="Skryabin K.G."/>
        </authorList>
    </citation>
    <scope>NUCLEOTIDE SEQUENCE [LARGE SCALE GENOMIC DNA]</scope>
    <source>
        <strain evidence="9">AK-0245</strain>
        <tissue evidence="9">Whole organism</tissue>
    </source>
</reference>
<dbReference type="Proteomes" id="UP000308267">
    <property type="component" value="Unassembled WGS sequence"/>
</dbReference>
<feature type="compositionally biased region" description="Polar residues" evidence="7">
    <location>
        <begin position="355"/>
        <end position="364"/>
    </location>
</feature>
<feature type="region of interest" description="Disordered" evidence="7">
    <location>
        <begin position="494"/>
        <end position="513"/>
    </location>
</feature>
<dbReference type="FunFam" id="1.10.10.60:FF:000003">
    <property type="entry name" value="Iroquois-class homeobox protein IRX"/>
    <property type="match status" value="1"/>
</dbReference>
<feature type="domain" description="Homeobox" evidence="8">
    <location>
        <begin position="429"/>
        <end position="492"/>
    </location>
</feature>
<feature type="compositionally biased region" description="Low complexity" evidence="7">
    <location>
        <begin position="39"/>
        <end position="50"/>
    </location>
</feature>
<proteinExistence type="inferred from homology"/>
<dbReference type="GO" id="GO:0000981">
    <property type="term" value="F:DNA-binding transcription factor activity, RNA polymerase II-specific"/>
    <property type="evidence" value="ECO:0007669"/>
    <property type="project" value="InterPro"/>
</dbReference>
<keyword evidence="3 6" id="KW-0238">DNA-binding</keyword>
<dbReference type="PROSITE" id="PS50071">
    <property type="entry name" value="HOMEOBOX_2"/>
    <property type="match status" value="1"/>
</dbReference>
<feature type="compositionally biased region" description="Basic and acidic residues" evidence="7">
    <location>
        <begin position="537"/>
        <end position="559"/>
    </location>
</feature>
<keyword evidence="5 6" id="KW-0539">Nucleus</keyword>
<dbReference type="InterPro" id="IPR001356">
    <property type="entry name" value="HD"/>
</dbReference>
<gene>
    <name evidence="9" type="ORF">CRM22_003043</name>
</gene>
<dbReference type="PROSITE" id="PS00027">
    <property type="entry name" value="HOMEOBOX_1"/>
    <property type="match status" value="1"/>
</dbReference>
<evidence type="ECO:0000256" key="1">
    <source>
        <dbReference type="ARBA" id="ARBA00004123"/>
    </source>
</evidence>
<feature type="compositionally biased region" description="Low complexity" evidence="7">
    <location>
        <begin position="686"/>
        <end position="701"/>
    </location>
</feature>
<dbReference type="GO" id="GO:0000978">
    <property type="term" value="F:RNA polymerase II cis-regulatory region sequence-specific DNA binding"/>
    <property type="evidence" value="ECO:0007669"/>
    <property type="project" value="TreeGrafter"/>
</dbReference>
<feature type="region of interest" description="Disordered" evidence="7">
    <location>
        <begin position="524"/>
        <end position="587"/>
    </location>
</feature>
<feature type="region of interest" description="Disordered" evidence="7">
    <location>
        <begin position="355"/>
        <end position="384"/>
    </location>
</feature>
<dbReference type="CDD" id="cd00086">
    <property type="entry name" value="homeodomain"/>
    <property type="match status" value="1"/>
</dbReference>
<keyword evidence="4 6" id="KW-0371">Homeobox</keyword>
<dbReference type="SUPFAM" id="SSF46689">
    <property type="entry name" value="Homeodomain-like"/>
    <property type="match status" value="1"/>
</dbReference>
<comment type="subcellular location">
    <subcellularLocation>
        <location evidence="1 6">Nucleus</location>
    </subcellularLocation>
</comment>
<dbReference type="GO" id="GO:0048468">
    <property type="term" value="P:cell development"/>
    <property type="evidence" value="ECO:0007669"/>
    <property type="project" value="TreeGrafter"/>
</dbReference>
<dbReference type="PANTHER" id="PTHR11211:SF3">
    <property type="entry name" value="HOMEOBOX PROTEIN MOHAWK"/>
    <property type="match status" value="1"/>
</dbReference>
<name>A0A4V3SG23_OPIFE</name>
<evidence type="ECO:0000313" key="10">
    <source>
        <dbReference type="Proteomes" id="UP000308267"/>
    </source>
</evidence>
<organism evidence="9 10">
    <name type="scientific">Opisthorchis felineus</name>
    <dbReference type="NCBI Taxonomy" id="147828"/>
    <lineage>
        <taxon>Eukaryota</taxon>
        <taxon>Metazoa</taxon>
        <taxon>Spiralia</taxon>
        <taxon>Lophotrochozoa</taxon>
        <taxon>Platyhelminthes</taxon>
        <taxon>Trematoda</taxon>
        <taxon>Digenea</taxon>
        <taxon>Opisthorchiida</taxon>
        <taxon>Opisthorchiata</taxon>
        <taxon>Opisthorchiidae</taxon>
        <taxon>Opisthorchis</taxon>
    </lineage>
</organism>
<feature type="region of interest" description="Disordered" evidence="7">
    <location>
        <begin position="682"/>
        <end position="722"/>
    </location>
</feature>